<sequence>MKIKISFILFLFLSALSFSQVIKGSVVTTAEQPLGNVKIYIDGSQISSVTDTKGIFNISIPYIKQGNIVFQKEGYQDFVYPLQQAMNKTLKVVLEKERLIEEVKLIGYSGKDYEKHISTFLDNFLGVSREGVNIENPKEVKFAYDKTERILRAQAKKPLIIVNKKLGYTIEYKLVSFFVDYRNSISQYTGTSFFTPVKASESKNRIYKMNRLNAYYGSVQHFFKSVFNNSVSKEGFILDRVKQMEGQKALALVERDLQAPAYREEQDGKIYFEFPDILMVSYKKYLFDISKREVVKTNSYSTLNSYVETRGLRYHITSDGNYSDPDQMLFQKSWAVDKVAKMLPLDYEPEK</sequence>
<reference evidence="2" key="2">
    <citation type="journal article" date="2015" name="Genome Biol. Evol.">
        <title>Complete Genome Sequence and Transcriptomic Analysis of the Novel Pathogen Elizabethkingia anophelis in Response to Oxidative Stress.</title>
        <authorList>
            <person name="Li Y."/>
            <person name="Liu Y."/>
            <person name="Chew S.C."/>
            <person name="Tay M."/>
            <person name="Salido M.M."/>
            <person name="Teo J."/>
            <person name="Lauro F.M."/>
            <person name="Givskov M."/>
            <person name="Yang L."/>
        </authorList>
    </citation>
    <scope>NUCLEOTIDE SEQUENCE</scope>
    <source>
        <strain evidence="2">NUHP1</strain>
    </source>
</reference>
<dbReference type="Pfam" id="PF13715">
    <property type="entry name" value="CarbopepD_reg_2"/>
    <property type="match status" value="1"/>
</dbReference>
<dbReference type="AlphaFoldDB" id="A0A077E8U2"/>
<reference evidence="2" key="1">
    <citation type="journal article" date="2013" name="Lancet">
        <title>First case of E anophelis outbreak in an intensive-care unit.</title>
        <authorList>
            <person name="Teo J."/>
            <person name="Tan S.Y."/>
            <person name="Tay M."/>
            <person name="Ding Y."/>
            <person name="Kjelleberg S."/>
            <person name="Givskov M."/>
            <person name="Lin R.T."/>
            <person name="Yang L."/>
        </authorList>
    </citation>
    <scope>NUCLEOTIDE SEQUENCE [LARGE SCALE GENOMIC DNA]</scope>
    <source>
        <strain evidence="2">NUHP1</strain>
    </source>
</reference>
<dbReference type="InterPro" id="IPR008969">
    <property type="entry name" value="CarboxyPept-like_regulatory"/>
</dbReference>
<dbReference type="SUPFAM" id="SSF49464">
    <property type="entry name" value="Carboxypeptidase regulatory domain-like"/>
    <property type="match status" value="1"/>
</dbReference>
<protein>
    <recommendedName>
        <fullName evidence="4">TonB-dependent receptor</fullName>
    </recommendedName>
</protein>
<organism evidence="2 3">
    <name type="scientific">Elizabethkingia anophelis NUHP1</name>
    <dbReference type="NCBI Taxonomy" id="1338011"/>
    <lineage>
        <taxon>Bacteria</taxon>
        <taxon>Pseudomonadati</taxon>
        <taxon>Bacteroidota</taxon>
        <taxon>Flavobacteriia</taxon>
        <taxon>Flavobacteriales</taxon>
        <taxon>Weeksellaceae</taxon>
        <taxon>Elizabethkingia</taxon>
    </lineage>
</organism>
<dbReference type="EMBL" id="CP007547">
    <property type="protein sequence ID" value="AIL43991.1"/>
    <property type="molecule type" value="Genomic_DNA"/>
</dbReference>
<accession>A0A077E8U2</accession>
<dbReference type="STRING" id="1338011.BD94_0216"/>
<evidence type="ECO:0000256" key="1">
    <source>
        <dbReference type="SAM" id="SignalP"/>
    </source>
</evidence>
<feature type="signal peptide" evidence="1">
    <location>
        <begin position="1"/>
        <end position="19"/>
    </location>
</feature>
<gene>
    <name evidence="2" type="ORF">BD94_0216</name>
</gene>
<feature type="chain" id="PRO_5001718170" description="TonB-dependent receptor" evidence="1">
    <location>
        <begin position="20"/>
        <end position="351"/>
    </location>
</feature>
<evidence type="ECO:0000313" key="2">
    <source>
        <dbReference type="EMBL" id="AIL43991.1"/>
    </source>
</evidence>
<proteinExistence type="predicted"/>
<dbReference type="Proteomes" id="UP000028933">
    <property type="component" value="Chromosome"/>
</dbReference>
<dbReference type="RefSeq" id="WP_024564815.1">
    <property type="nucleotide sequence ID" value="NZ_CP007547.1"/>
</dbReference>
<dbReference type="Gene3D" id="2.60.40.1120">
    <property type="entry name" value="Carboxypeptidase-like, regulatory domain"/>
    <property type="match status" value="1"/>
</dbReference>
<name>A0A077E8U2_9FLAO</name>
<evidence type="ECO:0000313" key="3">
    <source>
        <dbReference type="Proteomes" id="UP000028933"/>
    </source>
</evidence>
<dbReference type="KEGG" id="eao:BD94_0216"/>
<dbReference type="eggNOG" id="COG1629">
    <property type="taxonomic scope" value="Bacteria"/>
</dbReference>
<keyword evidence="1" id="KW-0732">Signal</keyword>
<evidence type="ECO:0008006" key="4">
    <source>
        <dbReference type="Google" id="ProtNLM"/>
    </source>
</evidence>
<dbReference type="HOGENOM" id="CLU_063413_0_0_10"/>